<dbReference type="AlphaFoldDB" id="A0A9D9E9Z7"/>
<dbReference type="Proteomes" id="UP000823633">
    <property type="component" value="Unassembled WGS sequence"/>
</dbReference>
<dbReference type="InterPro" id="IPR002178">
    <property type="entry name" value="PTS_EIIA_type-2_dom"/>
</dbReference>
<reference evidence="2" key="1">
    <citation type="submission" date="2020-10" db="EMBL/GenBank/DDBJ databases">
        <authorList>
            <person name="Gilroy R."/>
        </authorList>
    </citation>
    <scope>NUCLEOTIDE SEQUENCE</scope>
    <source>
        <strain evidence="2">11167</strain>
    </source>
</reference>
<dbReference type="Pfam" id="PF00359">
    <property type="entry name" value="PTS_EIIA_2"/>
    <property type="match status" value="1"/>
</dbReference>
<dbReference type="InterPro" id="IPR016152">
    <property type="entry name" value="PTrfase/Anion_transptr"/>
</dbReference>
<dbReference type="SUPFAM" id="SSF55804">
    <property type="entry name" value="Phoshotransferase/anion transport protein"/>
    <property type="match status" value="1"/>
</dbReference>
<sequence>MNGLLEIIDKDLIINPLTSAKRDEIIAELVDLYARRKGLSPAQRDEALRAVIEREELASTAMEKGIAIPHAKLSFLKDNALVIGVSRIPVDFGGELKSRIFFLLLASADKPSEHIQILSSIAKLCSSDVFVRLLSSAKTPSDVYQLFFD</sequence>
<evidence type="ECO:0000313" key="3">
    <source>
        <dbReference type="Proteomes" id="UP000823633"/>
    </source>
</evidence>
<proteinExistence type="predicted"/>
<comment type="caution">
    <text evidence="2">The sequence shown here is derived from an EMBL/GenBank/DDBJ whole genome shotgun (WGS) entry which is preliminary data.</text>
</comment>
<keyword evidence="2" id="KW-0813">Transport</keyword>
<dbReference type="InterPro" id="IPR051541">
    <property type="entry name" value="PTS_SugarTrans_NitroReg"/>
</dbReference>
<name>A0A9D9E9Z7_9SPIR</name>
<gene>
    <name evidence="2" type="ORF">IAC42_09130</name>
</gene>
<dbReference type="CDD" id="cd00211">
    <property type="entry name" value="PTS_IIA_fru"/>
    <property type="match status" value="1"/>
</dbReference>
<reference evidence="2" key="2">
    <citation type="journal article" date="2021" name="PeerJ">
        <title>Extensive microbial diversity within the chicken gut microbiome revealed by metagenomics and culture.</title>
        <authorList>
            <person name="Gilroy R."/>
            <person name="Ravi A."/>
            <person name="Getino M."/>
            <person name="Pursley I."/>
            <person name="Horton D.L."/>
            <person name="Alikhan N.F."/>
            <person name="Baker D."/>
            <person name="Gharbi K."/>
            <person name="Hall N."/>
            <person name="Watson M."/>
            <person name="Adriaenssens E.M."/>
            <person name="Foster-Nyarko E."/>
            <person name="Jarju S."/>
            <person name="Secka A."/>
            <person name="Antonio M."/>
            <person name="Oren A."/>
            <person name="Chaudhuri R.R."/>
            <person name="La Ragione R."/>
            <person name="Hildebrand F."/>
            <person name="Pallen M.J."/>
        </authorList>
    </citation>
    <scope>NUCLEOTIDE SEQUENCE</scope>
    <source>
        <strain evidence="2">11167</strain>
    </source>
</reference>
<accession>A0A9D9E9Z7</accession>
<evidence type="ECO:0000259" key="1">
    <source>
        <dbReference type="PROSITE" id="PS51094"/>
    </source>
</evidence>
<dbReference type="EMBL" id="JADIMU010000063">
    <property type="protein sequence ID" value="MBO8443899.1"/>
    <property type="molecule type" value="Genomic_DNA"/>
</dbReference>
<feature type="domain" description="PTS EIIA type-2" evidence="1">
    <location>
        <begin position="6"/>
        <end position="149"/>
    </location>
</feature>
<dbReference type="PROSITE" id="PS51094">
    <property type="entry name" value="PTS_EIIA_TYPE_2"/>
    <property type="match status" value="1"/>
</dbReference>
<organism evidence="2 3">
    <name type="scientific">Candidatus Aphodenecus pullistercoris</name>
    <dbReference type="NCBI Taxonomy" id="2840669"/>
    <lineage>
        <taxon>Bacteria</taxon>
        <taxon>Pseudomonadati</taxon>
        <taxon>Spirochaetota</taxon>
        <taxon>Spirochaetia</taxon>
        <taxon>Spirochaetales</taxon>
        <taxon>Candidatus Aphodenecus</taxon>
    </lineage>
</organism>
<dbReference type="PANTHER" id="PTHR47738:SF2">
    <property type="entry name" value="PTS SYSTEM FRUCTOSE-LIKE EIIA COMPONENT"/>
    <property type="match status" value="1"/>
</dbReference>
<dbReference type="Gene3D" id="3.40.930.10">
    <property type="entry name" value="Mannitol-specific EII, Chain A"/>
    <property type="match status" value="1"/>
</dbReference>
<evidence type="ECO:0000313" key="2">
    <source>
        <dbReference type="EMBL" id="MBO8443899.1"/>
    </source>
</evidence>
<keyword evidence="2" id="KW-0762">Sugar transport</keyword>
<dbReference type="PANTHER" id="PTHR47738">
    <property type="entry name" value="PTS SYSTEM FRUCTOSE-LIKE EIIA COMPONENT-RELATED"/>
    <property type="match status" value="1"/>
</dbReference>
<protein>
    <submittedName>
        <fullName evidence="2">PTS sugar transporter subunit IIA</fullName>
    </submittedName>
</protein>